<proteinExistence type="predicted"/>
<name>A0AAN8FA99_TRICO</name>
<organism evidence="2 3">
    <name type="scientific">Trichostrongylus colubriformis</name>
    <name type="common">Black scour worm</name>
    <dbReference type="NCBI Taxonomy" id="6319"/>
    <lineage>
        <taxon>Eukaryota</taxon>
        <taxon>Metazoa</taxon>
        <taxon>Ecdysozoa</taxon>
        <taxon>Nematoda</taxon>
        <taxon>Chromadorea</taxon>
        <taxon>Rhabditida</taxon>
        <taxon>Rhabditina</taxon>
        <taxon>Rhabditomorpha</taxon>
        <taxon>Strongyloidea</taxon>
        <taxon>Trichostrongylidae</taxon>
        <taxon>Trichostrongylus</taxon>
    </lineage>
</organism>
<dbReference type="EMBL" id="WIXE01016737">
    <property type="protein sequence ID" value="KAK5972369.1"/>
    <property type="molecule type" value="Genomic_DNA"/>
</dbReference>
<reference evidence="2 3" key="1">
    <citation type="submission" date="2019-10" db="EMBL/GenBank/DDBJ databases">
        <title>Assembly and Annotation for the nematode Trichostrongylus colubriformis.</title>
        <authorList>
            <person name="Martin J."/>
        </authorList>
    </citation>
    <scope>NUCLEOTIDE SEQUENCE [LARGE SCALE GENOMIC DNA]</scope>
    <source>
        <strain evidence="2">G859</strain>
        <tissue evidence="2">Whole worm</tissue>
    </source>
</reference>
<comment type="caution">
    <text evidence="2">The sequence shown here is derived from an EMBL/GenBank/DDBJ whole genome shotgun (WGS) entry which is preliminary data.</text>
</comment>
<evidence type="ECO:0000313" key="3">
    <source>
        <dbReference type="Proteomes" id="UP001331761"/>
    </source>
</evidence>
<evidence type="ECO:0000313" key="2">
    <source>
        <dbReference type="EMBL" id="KAK5972369.1"/>
    </source>
</evidence>
<feature type="region of interest" description="Disordered" evidence="1">
    <location>
        <begin position="21"/>
        <end position="95"/>
    </location>
</feature>
<accession>A0AAN8FA99</accession>
<keyword evidence="3" id="KW-1185">Reference proteome</keyword>
<dbReference type="Proteomes" id="UP001331761">
    <property type="component" value="Unassembled WGS sequence"/>
</dbReference>
<evidence type="ECO:0000256" key="1">
    <source>
        <dbReference type="SAM" id="MobiDB-lite"/>
    </source>
</evidence>
<gene>
    <name evidence="2" type="ORF">GCK32_022885</name>
</gene>
<feature type="compositionally biased region" description="Low complexity" evidence="1">
    <location>
        <begin position="23"/>
        <end position="43"/>
    </location>
</feature>
<protein>
    <submittedName>
        <fullName evidence="2">Uncharacterized protein</fullName>
    </submittedName>
</protein>
<dbReference type="AlphaFoldDB" id="A0AAN8FA99"/>
<sequence length="135" mass="14416">MACHATASETVVLRLKSRDISDVSLASSESSGCSSERSSVLRSPTHLDETPVLHGTESSVSGDYPRESSGQESKESKESDACTSSPTPLLPPPMLKKSSKLLRVVYSLHTTGFESIRCPGAVHTFSLLRDGEHVA</sequence>